<keyword evidence="2" id="KW-1185">Reference proteome</keyword>
<comment type="caution">
    <text evidence="1">The sequence shown here is derived from an EMBL/GenBank/DDBJ whole genome shotgun (WGS) entry which is preliminary data.</text>
</comment>
<evidence type="ECO:0000313" key="1">
    <source>
        <dbReference type="EMBL" id="KAI3723571.1"/>
    </source>
</evidence>
<accession>A0ACB9BNF3</accession>
<reference evidence="2" key="1">
    <citation type="journal article" date="2022" name="Mol. Ecol. Resour.">
        <title>The genomes of chicory, endive, great burdock and yacon provide insights into Asteraceae palaeo-polyploidization history and plant inulin production.</title>
        <authorList>
            <person name="Fan W."/>
            <person name="Wang S."/>
            <person name="Wang H."/>
            <person name="Wang A."/>
            <person name="Jiang F."/>
            <person name="Liu H."/>
            <person name="Zhao H."/>
            <person name="Xu D."/>
            <person name="Zhang Y."/>
        </authorList>
    </citation>
    <scope>NUCLEOTIDE SEQUENCE [LARGE SCALE GENOMIC DNA]</scope>
    <source>
        <strain evidence="2">cv. Punajuju</strain>
    </source>
</reference>
<evidence type="ECO:0000313" key="2">
    <source>
        <dbReference type="Proteomes" id="UP001055811"/>
    </source>
</evidence>
<protein>
    <submittedName>
        <fullName evidence="1">Uncharacterized protein</fullName>
    </submittedName>
</protein>
<name>A0ACB9BNF3_CICIN</name>
<gene>
    <name evidence="1" type="ORF">L2E82_35249</name>
</gene>
<proteinExistence type="predicted"/>
<reference evidence="1 2" key="2">
    <citation type="journal article" date="2022" name="Mol. Ecol. Resour.">
        <title>The genomes of chicory, endive, great burdock and yacon provide insights into Asteraceae paleo-polyploidization history and plant inulin production.</title>
        <authorList>
            <person name="Fan W."/>
            <person name="Wang S."/>
            <person name="Wang H."/>
            <person name="Wang A."/>
            <person name="Jiang F."/>
            <person name="Liu H."/>
            <person name="Zhao H."/>
            <person name="Xu D."/>
            <person name="Zhang Y."/>
        </authorList>
    </citation>
    <scope>NUCLEOTIDE SEQUENCE [LARGE SCALE GENOMIC DNA]</scope>
    <source>
        <strain evidence="2">cv. Punajuju</strain>
        <tissue evidence="1">Leaves</tissue>
    </source>
</reference>
<sequence length="240" mass="27291">MLHRLITTMLRPRADEEKVLPRELHLMWSVTRMLETCNNPYFVADFFKQITDAPMTLTALGGGHFITRLADSYGLISEHTTDGLEVIPPILFCPPVTTSREVIYVDGGITSVDRMPFPALRSEPTTSRKWSKPAIGLPRSLSPATMESRFLADEVKALKETMETHMREHQVQSYAAHEVDKRTEITQTQLLWIADCVITLLAKNKCVPPRPQPTIRDEEEKPMEEDPEEEEGDYDDTAHS</sequence>
<dbReference type="EMBL" id="CM042014">
    <property type="protein sequence ID" value="KAI3723571.1"/>
    <property type="molecule type" value="Genomic_DNA"/>
</dbReference>
<dbReference type="Proteomes" id="UP001055811">
    <property type="component" value="Linkage Group LG06"/>
</dbReference>
<organism evidence="1 2">
    <name type="scientific">Cichorium intybus</name>
    <name type="common">Chicory</name>
    <dbReference type="NCBI Taxonomy" id="13427"/>
    <lineage>
        <taxon>Eukaryota</taxon>
        <taxon>Viridiplantae</taxon>
        <taxon>Streptophyta</taxon>
        <taxon>Embryophyta</taxon>
        <taxon>Tracheophyta</taxon>
        <taxon>Spermatophyta</taxon>
        <taxon>Magnoliopsida</taxon>
        <taxon>eudicotyledons</taxon>
        <taxon>Gunneridae</taxon>
        <taxon>Pentapetalae</taxon>
        <taxon>asterids</taxon>
        <taxon>campanulids</taxon>
        <taxon>Asterales</taxon>
        <taxon>Asteraceae</taxon>
        <taxon>Cichorioideae</taxon>
        <taxon>Cichorieae</taxon>
        <taxon>Cichoriinae</taxon>
        <taxon>Cichorium</taxon>
    </lineage>
</organism>